<name>U2F449_9EURY</name>
<reference evidence="2 3" key="2">
    <citation type="journal article" date="2013" name="PLoS ONE">
        <title>INDIGO - INtegrated Data Warehouse of MIcrobial GenOmes with Examples from the Red Sea Extremophiles.</title>
        <authorList>
            <person name="Alam I."/>
            <person name="Antunes A."/>
            <person name="Kamau A.A."/>
            <person name="Ba Alawi W."/>
            <person name="Kalkatawi M."/>
            <person name="Stingl U."/>
            <person name="Bajic V.B."/>
        </authorList>
    </citation>
    <scope>NUCLEOTIDE SEQUENCE [LARGE SCALE GENOMIC DNA]</scope>
    <source>
        <strain evidence="2 3">SARL4B</strain>
    </source>
</reference>
<comment type="caution">
    <text evidence="2">The sequence shown here is derived from an EMBL/GenBank/DDBJ whole genome shotgun (WGS) entry which is preliminary data.</text>
</comment>
<proteinExistence type="predicted"/>
<reference evidence="2 3" key="1">
    <citation type="journal article" date="2011" name="J. Bacteriol.">
        <title>Genome sequence of Halorhabdus tiamatea, the first archaeon isolated from a deep-sea anoxic brine lake.</title>
        <authorList>
            <person name="Antunes A."/>
            <person name="Alam I."/>
            <person name="Bajic V.B."/>
            <person name="Stingl U."/>
        </authorList>
    </citation>
    <scope>NUCLEOTIDE SEQUENCE [LARGE SCALE GENOMIC DNA]</scope>
    <source>
        <strain evidence="2 3">SARL4B</strain>
    </source>
</reference>
<accession>U2F449</accession>
<gene>
    <name evidence="2" type="ORF">HLRTI_002909</name>
</gene>
<dbReference type="Proteomes" id="UP000003861">
    <property type="component" value="Unassembled WGS sequence"/>
</dbReference>
<evidence type="ECO:0000256" key="1">
    <source>
        <dbReference type="SAM" id="MobiDB-lite"/>
    </source>
</evidence>
<protein>
    <submittedName>
        <fullName evidence="2">Uncharacterized protein</fullName>
    </submittedName>
</protein>
<dbReference type="EMBL" id="AFNT02000044">
    <property type="protein sequence ID" value="ERJ05110.1"/>
    <property type="molecule type" value="Genomic_DNA"/>
</dbReference>
<evidence type="ECO:0000313" key="3">
    <source>
        <dbReference type="Proteomes" id="UP000003861"/>
    </source>
</evidence>
<organism evidence="2 3">
    <name type="scientific">Halorhabdus tiamatea SARL4B</name>
    <dbReference type="NCBI Taxonomy" id="1033806"/>
    <lineage>
        <taxon>Archaea</taxon>
        <taxon>Methanobacteriati</taxon>
        <taxon>Methanobacteriota</taxon>
        <taxon>Stenosarchaea group</taxon>
        <taxon>Halobacteria</taxon>
        <taxon>Halobacteriales</taxon>
        <taxon>Haloarculaceae</taxon>
        <taxon>Halorhabdus</taxon>
    </lineage>
</organism>
<sequence length="199" mass="21797">MSSPDRESESAAESFEFDQGSDVTPDAWVKEKFTNRYGDERAVLVGDTYEVMIDGGVKEEADWDKTHPDFDGQREEWLVDVDGLEHLAEVAEEKGFTVATATGDDGIDEDSALFNAVDTAEEGDKIEVEYAQKNGKGTNTKSGEITQSSVTFDDTPVLVFVRDDGQTMRVKPDEHGDTGLFSGGYHPFVGAVTVVEIEK</sequence>
<dbReference type="AlphaFoldDB" id="U2F449"/>
<evidence type="ECO:0000313" key="2">
    <source>
        <dbReference type="EMBL" id="ERJ05110.1"/>
    </source>
</evidence>
<feature type="region of interest" description="Disordered" evidence="1">
    <location>
        <begin position="1"/>
        <end position="22"/>
    </location>
</feature>